<name>A0A4D5RCN2_IXOSC</name>
<reference evidence="1" key="1">
    <citation type="submission" date="2019-04" db="EMBL/GenBank/DDBJ databases">
        <title>An insight into the mialome of Ixodes scapularis.</title>
        <authorList>
            <person name="Ribeiro J.M."/>
            <person name="Mather T.N."/>
            <person name="Karim S."/>
        </authorList>
    </citation>
    <scope>NUCLEOTIDE SEQUENCE</scope>
</reference>
<organism evidence="1">
    <name type="scientific">Ixodes scapularis</name>
    <name type="common">Black-legged tick</name>
    <name type="synonym">Deer tick</name>
    <dbReference type="NCBI Taxonomy" id="6945"/>
    <lineage>
        <taxon>Eukaryota</taxon>
        <taxon>Metazoa</taxon>
        <taxon>Ecdysozoa</taxon>
        <taxon>Arthropoda</taxon>
        <taxon>Chelicerata</taxon>
        <taxon>Arachnida</taxon>
        <taxon>Acari</taxon>
        <taxon>Parasitiformes</taxon>
        <taxon>Ixodida</taxon>
        <taxon>Ixodoidea</taxon>
        <taxon>Ixodidae</taxon>
        <taxon>Ixodinae</taxon>
        <taxon>Ixodes</taxon>
    </lineage>
</organism>
<accession>A0A4D5RCN2</accession>
<sequence>MKRATSRSRLTLLVNLLERSGSSSPSWKPTRKATKSISTSRIHWITFACVWSRPMQTDHHMQASLCEVQAWNLSTYDVSSPHSGKSA</sequence>
<protein>
    <submittedName>
        <fullName evidence="1">Putative secreted protein</fullName>
    </submittedName>
</protein>
<evidence type="ECO:0000313" key="1">
    <source>
        <dbReference type="EMBL" id="MOY34696.1"/>
    </source>
</evidence>
<proteinExistence type="predicted"/>
<dbReference type="EMBL" id="GHJT01000725">
    <property type="protein sequence ID" value="MOY34696.1"/>
    <property type="molecule type" value="Transcribed_RNA"/>
</dbReference>
<dbReference type="AlphaFoldDB" id="A0A4D5RCN2"/>